<reference evidence="1 2" key="1">
    <citation type="submission" date="2013-04" db="EMBL/GenBank/DDBJ databases">
        <title>Hyphomonas sp. T24B3 Genome Sequencing.</title>
        <authorList>
            <person name="Lai Q."/>
            <person name="Shao Z."/>
        </authorList>
    </citation>
    <scope>NUCLEOTIDE SEQUENCE [LARGE SCALE GENOMIC DNA]</scope>
    <source>
        <strain evidence="1 2">T24B3</strain>
    </source>
</reference>
<organism evidence="1 2">
    <name type="scientific">Hyphomonas pacifica</name>
    <dbReference type="NCBI Taxonomy" id="1280941"/>
    <lineage>
        <taxon>Bacteria</taxon>
        <taxon>Pseudomonadati</taxon>
        <taxon>Pseudomonadota</taxon>
        <taxon>Alphaproteobacteria</taxon>
        <taxon>Hyphomonadales</taxon>
        <taxon>Hyphomonadaceae</taxon>
        <taxon>Hyphomonas</taxon>
    </lineage>
</organism>
<accession>A0A8B2PFZ4</accession>
<dbReference type="Proteomes" id="UP000249123">
    <property type="component" value="Unassembled WGS sequence"/>
</dbReference>
<sequence length="143" mass="15998">MSERNITSELNELSRAIQEGKWGPTCAFLTEDALKGLGLPFRPQRAGLGPLPLERIEEAVRHFLPGWGYRVMQCSKSTDAWLFPDWNDPERGELLKQLYPPERWEGRIDLDIRPPISSAEALLAALIATLATIRQDAEEAAGS</sequence>
<keyword evidence="2" id="KW-1185">Reference proteome</keyword>
<comment type="caution">
    <text evidence="1">The sequence shown here is derived from an EMBL/GenBank/DDBJ whole genome shotgun (WGS) entry which is preliminary data.</text>
</comment>
<proteinExistence type="predicted"/>
<evidence type="ECO:0000313" key="1">
    <source>
        <dbReference type="EMBL" id="RAN30664.1"/>
    </source>
</evidence>
<dbReference type="EMBL" id="AWFB01000078">
    <property type="protein sequence ID" value="RAN30664.1"/>
    <property type="molecule type" value="Genomic_DNA"/>
</dbReference>
<gene>
    <name evidence="1" type="ORF">HY3_05805</name>
</gene>
<protein>
    <submittedName>
        <fullName evidence="1">Uncharacterized protein</fullName>
    </submittedName>
</protein>
<evidence type="ECO:0000313" key="2">
    <source>
        <dbReference type="Proteomes" id="UP000249123"/>
    </source>
</evidence>
<dbReference type="AlphaFoldDB" id="A0A8B2PFZ4"/>
<name>A0A8B2PFZ4_9PROT</name>